<reference evidence="2" key="1">
    <citation type="submission" date="2020-02" db="EMBL/GenBank/DDBJ databases">
        <authorList>
            <person name="Meier V. D."/>
        </authorList>
    </citation>
    <scope>NUCLEOTIDE SEQUENCE</scope>
    <source>
        <strain evidence="2">AVDCRST_MAG89</strain>
    </source>
</reference>
<sequence length="85" mass="9768">MRNPDAERLTVQSQEICTDAEWDDPIVREVREIRAQIFARFNDLAAYVRYLGERQEEARQQGHVIISTPFARTQPPQGPARTDAA</sequence>
<feature type="region of interest" description="Disordered" evidence="1">
    <location>
        <begin position="66"/>
        <end position="85"/>
    </location>
</feature>
<accession>A0A6J4N3Y5</accession>
<name>A0A6J4N3Y5_9BACT</name>
<proteinExistence type="predicted"/>
<gene>
    <name evidence="2" type="ORF">AVDCRST_MAG89-5103</name>
</gene>
<evidence type="ECO:0000313" key="2">
    <source>
        <dbReference type="EMBL" id="CAA9377262.1"/>
    </source>
</evidence>
<organism evidence="2">
    <name type="scientific">uncultured Gemmatimonadota bacterium</name>
    <dbReference type="NCBI Taxonomy" id="203437"/>
    <lineage>
        <taxon>Bacteria</taxon>
        <taxon>Pseudomonadati</taxon>
        <taxon>Gemmatimonadota</taxon>
        <taxon>environmental samples</taxon>
    </lineage>
</organism>
<dbReference type="EMBL" id="CADCTV010001074">
    <property type="protein sequence ID" value="CAA9377262.1"/>
    <property type="molecule type" value="Genomic_DNA"/>
</dbReference>
<dbReference type="AlphaFoldDB" id="A0A6J4N3Y5"/>
<evidence type="ECO:0000256" key="1">
    <source>
        <dbReference type="SAM" id="MobiDB-lite"/>
    </source>
</evidence>
<protein>
    <submittedName>
        <fullName evidence="2">Uncharacterized protein</fullName>
    </submittedName>
</protein>